<protein>
    <submittedName>
        <fullName evidence="2">Uncharacterized protein</fullName>
    </submittedName>
</protein>
<accession>A0A432ZZE7</accession>
<name>A0A432ZZE7_9FUNG</name>
<sequence>MTGNNGCRGVLEIRANFGQNDFSSAPAKEDDQHRRPQDRNTIPCNIAKRSGSFINHWSQTRGILFSLKMSDDCSTSSTSSSDFSDSPEGFKVTRNRKTTKKLKYLLPTNATELNRLDNQHYLLRFEACPIEKPPGGEQLGRCRI</sequence>
<reference evidence="2 3" key="1">
    <citation type="journal article" date="2018" name="New Phytol.">
        <title>Phylogenomics of Endogonaceae and evolution of mycorrhizas within Mucoromycota.</title>
        <authorList>
            <person name="Chang Y."/>
            <person name="Desiro A."/>
            <person name="Na H."/>
            <person name="Sandor L."/>
            <person name="Lipzen A."/>
            <person name="Clum A."/>
            <person name="Barry K."/>
            <person name="Grigoriev I.V."/>
            <person name="Martin F.M."/>
            <person name="Stajich J.E."/>
            <person name="Smith M.E."/>
            <person name="Bonito G."/>
            <person name="Spatafora J.W."/>
        </authorList>
    </citation>
    <scope>NUCLEOTIDE SEQUENCE [LARGE SCALE GENOMIC DNA]</scope>
    <source>
        <strain evidence="2 3">GMNB39</strain>
    </source>
</reference>
<gene>
    <name evidence="2" type="ORF">BC936DRAFT_143035</name>
</gene>
<dbReference type="AlphaFoldDB" id="A0A432ZZE7"/>
<dbReference type="Proteomes" id="UP000268093">
    <property type="component" value="Unassembled WGS sequence"/>
</dbReference>
<evidence type="ECO:0000256" key="1">
    <source>
        <dbReference type="SAM" id="MobiDB-lite"/>
    </source>
</evidence>
<feature type="region of interest" description="Disordered" evidence="1">
    <location>
        <begin position="18"/>
        <end position="41"/>
    </location>
</feature>
<organism evidence="2 3">
    <name type="scientific">Jimgerdemannia flammicorona</name>
    <dbReference type="NCBI Taxonomy" id="994334"/>
    <lineage>
        <taxon>Eukaryota</taxon>
        <taxon>Fungi</taxon>
        <taxon>Fungi incertae sedis</taxon>
        <taxon>Mucoromycota</taxon>
        <taxon>Mucoromycotina</taxon>
        <taxon>Endogonomycetes</taxon>
        <taxon>Endogonales</taxon>
        <taxon>Endogonaceae</taxon>
        <taxon>Jimgerdemannia</taxon>
    </lineage>
</organism>
<evidence type="ECO:0000313" key="3">
    <source>
        <dbReference type="Proteomes" id="UP000268093"/>
    </source>
</evidence>
<dbReference type="EMBL" id="RBNI01025136">
    <property type="protein sequence ID" value="RUO95871.1"/>
    <property type="molecule type" value="Genomic_DNA"/>
</dbReference>
<keyword evidence="3" id="KW-1185">Reference proteome</keyword>
<evidence type="ECO:0000313" key="2">
    <source>
        <dbReference type="EMBL" id="RUO95871.1"/>
    </source>
</evidence>
<feature type="compositionally biased region" description="Basic and acidic residues" evidence="1">
    <location>
        <begin position="27"/>
        <end position="38"/>
    </location>
</feature>
<proteinExistence type="predicted"/>
<comment type="caution">
    <text evidence="2">The sequence shown here is derived from an EMBL/GenBank/DDBJ whole genome shotgun (WGS) entry which is preliminary data.</text>
</comment>